<dbReference type="InterPro" id="IPR051531">
    <property type="entry name" value="N-acetyltransferase"/>
</dbReference>
<organism evidence="2 3">
    <name type="scientific">Umezawaea tangerina</name>
    <dbReference type="NCBI Taxonomy" id="84725"/>
    <lineage>
        <taxon>Bacteria</taxon>
        <taxon>Bacillati</taxon>
        <taxon>Actinomycetota</taxon>
        <taxon>Actinomycetes</taxon>
        <taxon>Pseudonocardiales</taxon>
        <taxon>Pseudonocardiaceae</taxon>
        <taxon>Umezawaea</taxon>
    </lineage>
</organism>
<feature type="domain" description="N-acetyltransferase" evidence="1">
    <location>
        <begin position="23"/>
        <end position="170"/>
    </location>
</feature>
<dbReference type="AlphaFoldDB" id="A0A2T0TLI6"/>
<sequence length="172" mass="19095">MGTLTTARLTLVPWRDEHLVDLMVLASDERVVRMINDGKPWNRDYATDRHRSVLAHWRRHGYGWRAALDRETGMFTGVGSMVHRGAGEVELGWWIAPAAWGRGLATELAAALRDEAFRLPGVRRVLAQYQDGNDASGRVMAKIGLVHDRSVVDETQAGRLLHVYVGGPDSAA</sequence>
<dbReference type="RefSeq" id="WP_106185523.1">
    <property type="nucleotide sequence ID" value="NZ_PVTF01000001.1"/>
</dbReference>
<keyword evidence="3" id="KW-1185">Reference proteome</keyword>
<dbReference type="OrthoDB" id="3533156at2"/>
<comment type="caution">
    <text evidence="2">The sequence shown here is derived from an EMBL/GenBank/DDBJ whole genome shotgun (WGS) entry which is preliminary data.</text>
</comment>
<evidence type="ECO:0000259" key="1">
    <source>
        <dbReference type="PROSITE" id="PS51186"/>
    </source>
</evidence>
<accession>A0A2T0TLI6</accession>
<dbReference type="PANTHER" id="PTHR43792">
    <property type="entry name" value="GNAT FAMILY, PUTATIVE (AFU_ORTHOLOGUE AFUA_3G00765)-RELATED-RELATED"/>
    <property type="match status" value="1"/>
</dbReference>
<protein>
    <submittedName>
        <fullName evidence="2">RimJ/RimL family protein N-acetyltransferase</fullName>
    </submittedName>
</protein>
<dbReference type="Pfam" id="PF13302">
    <property type="entry name" value="Acetyltransf_3"/>
    <property type="match status" value="1"/>
</dbReference>
<dbReference type="Proteomes" id="UP000239494">
    <property type="component" value="Unassembled WGS sequence"/>
</dbReference>
<evidence type="ECO:0000313" key="2">
    <source>
        <dbReference type="EMBL" id="PRY46507.1"/>
    </source>
</evidence>
<dbReference type="InterPro" id="IPR016181">
    <property type="entry name" value="Acyl_CoA_acyltransferase"/>
</dbReference>
<dbReference type="PANTHER" id="PTHR43792:SF1">
    <property type="entry name" value="N-ACETYLTRANSFERASE DOMAIN-CONTAINING PROTEIN"/>
    <property type="match status" value="1"/>
</dbReference>
<gene>
    <name evidence="2" type="ORF">CLV43_101783</name>
</gene>
<dbReference type="SUPFAM" id="SSF55729">
    <property type="entry name" value="Acyl-CoA N-acyltransferases (Nat)"/>
    <property type="match status" value="1"/>
</dbReference>
<reference evidence="2 3" key="1">
    <citation type="submission" date="2018-03" db="EMBL/GenBank/DDBJ databases">
        <title>Genomic Encyclopedia of Archaeal and Bacterial Type Strains, Phase II (KMG-II): from individual species to whole genera.</title>
        <authorList>
            <person name="Goeker M."/>
        </authorList>
    </citation>
    <scope>NUCLEOTIDE SEQUENCE [LARGE SCALE GENOMIC DNA]</scope>
    <source>
        <strain evidence="2 3">DSM 44720</strain>
    </source>
</reference>
<name>A0A2T0TLI6_9PSEU</name>
<proteinExistence type="predicted"/>
<dbReference type="PROSITE" id="PS51186">
    <property type="entry name" value="GNAT"/>
    <property type="match status" value="1"/>
</dbReference>
<dbReference type="InterPro" id="IPR000182">
    <property type="entry name" value="GNAT_dom"/>
</dbReference>
<dbReference type="EMBL" id="PVTF01000001">
    <property type="protein sequence ID" value="PRY46507.1"/>
    <property type="molecule type" value="Genomic_DNA"/>
</dbReference>
<dbReference type="Gene3D" id="3.40.630.30">
    <property type="match status" value="1"/>
</dbReference>
<evidence type="ECO:0000313" key="3">
    <source>
        <dbReference type="Proteomes" id="UP000239494"/>
    </source>
</evidence>
<dbReference type="GO" id="GO:0016747">
    <property type="term" value="F:acyltransferase activity, transferring groups other than amino-acyl groups"/>
    <property type="evidence" value="ECO:0007669"/>
    <property type="project" value="InterPro"/>
</dbReference>
<keyword evidence="2" id="KW-0808">Transferase</keyword>